<evidence type="ECO:0000313" key="4">
    <source>
        <dbReference type="Proteomes" id="UP001149163"/>
    </source>
</evidence>
<protein>
    <recommendedName>
        <fullName evidence="2">Asl1-like glycosyl hydrolase catalytic domain-containing protein</fullName>
    </recommendedName>
</protein>
<comment type="caution">
    <text evidence="3">The sequence shown here is derived from an EMBL/GenBank/DDBJ whole genome shotgun (WGS) entry which is preliminary data.</text>
</comment>
<evidence type="ECO:0000259" key="2">
    <source>
        <dbReference type="Pfam" id="PF11790"/>
    </source>
</evidence>
<feature type="chain" id="PRO_5040916015" description="Asl1-like glycosyl hydrolase catalytic domain-containing protein" evidence="1">
    <location>
        <begin position="20"/>
        <end position="273"/>
    </location>
</feature>
<dbReference type="GeneID" id="81429123"/>
<dbReference type="Pfam" id="PF11790">
    <property type="entry name" value="Glyco_hydro_cc"/>
    <property type="match status" value="1"/>
</dbReference>
<keyword evidence="1" id="KW-0732">Signal</keyword>
<reference evidence="3" key="2">
    <citation type="journal article" date="2023" name="IMA Fungus">
        <title>Comparative genomic study of the Penicillium genus elucidates a diverse pangenome and 15 lateral gene transfer events.</title>
        <authorList>
            <person name="Petersen C."/>
            <person name="Sorensen T."/>
            <person name="Nielsen M.R."/>
            <person name="Sondergaard T.E."/>
            <person name="Sorensen J.L."/>
            <person name="Fitzpatrick D.A."/>
            <person name="Frisvad J.C."/>
            <person name="Nielsen K.L."/>
        </authorList>
    </citation>
    <scope>NUCLEOTIDE SEQUENCE</scope>
    <source>
        <strain evidence="3">IBT 26290</strain>
    </source>
</reference>
<name>A0A9W9LKI6_9EURO</name>
<dbReference type="InterPro" id="IPR053183">
    <property type="entry name" value="ASL1"/>
</dbReference>
<keyword evidence="4" id="KW-1185">Reference proteome</keyword>
<dbReference type="EMBL" id="JAPQKN010000004">
    <property type="protein sequence ID" value="KAJ5160819.1"/>
    <property type="molecule type" value="Genomic_DNA"/>
</dbReference>
<gene>
    <name evidence="3" type="ORF">N7482_007823</name>
</gene>
<dbReference type="GO" id="GO:0071966">
    <property type="term" value="P:fungal-type cell wall polysaccharide metabolic process"/>
    <property type="evidence" value="ECO:0007669"/>
    <property type="project" value="TreeGrafter"/>
</dbReference>
<dbReference type="InterPro" id="IPR017853">
    <property type="entry name" value="GH"/>
</dbReference>
<accession>A0A9W9LKI6</accession>
<dbReference type="OrthoDB" id="43654at2759"/>
<dbReference type="PANTHER" id="PTHR34154">
    <property type="entry name" value="ALKALI-SENSITIVE LINKAGE PROTEIN 1"/>
    <property type="match status" value="1"/>
</dbReference>
<evidence type="ECO:0000256" key="1">
    <source>
        <dbReference type="SAM" id="SignalP"/>
    </source>
</evidence>
<dbReference type="Proteomes" id="UP001149163">
    <property type="component" value="Unassembled WGS sequence"/>
</dbReference>
<dbReference type="PANTHER" id="PTHR34154:SF10">
    <property type="entry name" value="ASL1-LIKE GLYCOSYL HYDROLASE CATALYTIC DOMAIN-CONTAINING PROTEIN"/>
    <property type="match status" value="1"/>
</dbReference>
<dbReference type="RefSeq" id="XP_056542376.1">
    <property type="nucleotide sequence ID" value="XM_056689947.1"/>
</dbReference>
<dbReference type="Gene3D" id="3.20.20.80">
    <property type="entry name" value="Glycosidases"/>
    <property type="match status" value="1"/>
</dbReference>
<dbReference type="SUPFAM" id="SSF51445">
    <property type="entry name" value="(Trans)glycosidases"/>
    <property type="match status" value="1"/>
</dbReference>
<feature type="domain" description="Asl1-like glycosyl hydrolase catalytic" evidence="2">
    <location>
        <begin position="42"/>
        <end position="271"/>
    </location>
</feature>
<evidence type="ECO:0000313" key="3">
    <source>
        <dbReference type="EMBL" id="KAJ5160819.1"/>
    </source>
</evidence>
<reference evidence="3" key="1">
    <citation type="submission" date="2022-11" db="EMBL/GenBank/DDBJ databases">
        <authorList>
            <person name="Petersen C."/>
        </authorList>
    </citation>
    <scope>NUCLEOTIDE SEQUENCE</scope>
    <source>
        <strain evidence="3">IBT 26290</strain>
    </source>
</reference>
<dbReference type="InterPro" id="IPR024655">
    <property type="entry name" value="Asl1_glyco_hydro_catalytic"/>
</dbReference>
<organism evidence="3 4">
    <name type="scientific">Penicillium canariense</name>
    <dbReference type="NCBI Taxonomy" id="189055"/>
    <lineage>
        <taxon>Eukaryota</taxon>
        <taxon>Fungi</taxon>
        <taxon>Dikarya</taxon>
        <taxon>Ascomycota</taxon>
        <taxon>Pezizomycotina</taxon>
        <taxon>Eurotiomycetes</taxon>
        <taxon>Eurotiomycetidae</taxon>
        <taxon>Eurotiales</taxon>
        <taxon>Aspergillaceae</taxon>
        <taxon>Penicillium</taxon>
    </lineage>
</organism>
<feature type="signal peptide" evidence="1">
    <location>
        <begin position="1"/>
        <end position="19"/>
    </location>
</feature>
<dbReference type="AlphaFoldDB" id="A0A9W9LKI6"/>
<sequence>MVSFSHLFATGLLATSALAVPVTVPRSVEVQKRSTTNTSKRGAAYNDASTVSPLTASGKVSWAYNWGMSLYSDLPSNVDFVPMLWGARDFGGWFTTIETVLSSGSEYIMGFNEPDMASQANMAAADAANYYKTYITPYSGQAKLISPAVTSSTNAGQGLSWLEAFMGDCSSCGITGLAVHWYGGSADEFTSFVTQAINTASTYGLSEVWVTEFSLSQDAGGVTDPATTAAFLEQVLPWLDAQSMVTRYSYFMCAEGYLISGGALNQAGQAYTS</sequence>
<dbReference type="GO" id="GO:0009277">
    <property type="term" value="C:fungal-type cell wall"/>
    <property type="evidence" value="ECO:0007669"/>
    <property type="project" value="TreeGrafter"/>
</dbReference>
<proteinExistence type="predicted"/>
<dbReference type="FunFam" id="3.20.20.80:FF:000271">
    <property type="entry name" value="Alkali-sensitive linkage protein 1"/>
    <property type="match status" value="1"/>
</dbReference>